<dbReference type="EMBL" id="CP121308">
    <property type="protein sequence ID" value="WFP92809.1"/>
    <property type="molecule type" value="Genomic_DNA"/>
</dbReference>
<sequence length="74" mass="8238">MLVDSAAADTAFKNLEPAFMFKSYLFQTSRGSFVPTPVTVAVLTAFPIQASQLVNFCLLQFEPWLNGHYSFDLS</sequence>
<dbReference type="EMBL" id="CP098807">
    <property type="protein sequence ID" value="USJ25427.1"/>
    <property type="molecule type" value="Genomic_DNA"/>
</dbReference>
<dbReference type="GeneID" id="51989402"/>
<dbReference type="Proteomes" id="UP001055460">
    <property type="component" value="Chromosome"/>
</dbReference>
<dbReference type="AlphaFoldDB" id="A0A9Q8YAI9"/>
<dbReference type="RefSeq" id="WP_162251000.1">
    <property type="nucleotide sequence ID" value="NZ_CAXURO020000001.1"/>
</dbReference>
<accession>A0A9Q8YAI9</accession>
<gene>
    <name evidence="1" type="ORF">NE863_06215</name>
    <name evidence="2" type="ORF">P4B07_06420</name>
</gene>
<evidence type="ECO:0000313" key="1">
    <source>
        <dbReference type="EMBL" id="USJ25427.1"/>
    </source>
</evidence>
<reference evidence="2 4" key="2">
    <citation type="submission" date="2023-03" db="EMBL/GenBank/DDBJ databases">
        <title>Comparative genome and transcriptome analysis combination mining strategies for increasing vitamin B12 production of Ensifer adhaerens strain.</title>
        <authorList>
            <person name="Yongheng L."/>
        </authorList>
    </citation>
    <scope>NUCLEOTIDE SEQUENCE [LARGE SCALE GENOMIC DNA]</scope>
    <source>
        <strain evidence="2 4">Casida A-T305</strain>
    </source>
</reference>
<evidence type="ECO:0000313" key="4">
    <source>
        <dbReference type="Proteomes" id="UP001214094"/>
    </source>
</evidence>
<evidence type="ECO:0000313" key="3">
    <source>
        <dbReference type="Proteomes" id="UP001055460"/>
    </source>
</evidence>
<protein>
    <submittedName>
        <fullName evidence="1">Uncharacterized protein</fullName>
    </submittedName>
</protein>
<name>A0A9Q8YAI9_ENSAD</name>
<organism evidence="1 3">
    <name type="scientific">Ensifer adhaerens</name>
    <name type="common">Sinorhizobium morelense</name>
    <dbReference type="NCBI Taxonomy" id="106592"/>
    <lineage>
        <taxon>Bacteria</taxon>
        <taxon>Pseudomonadati</taxon>
        <taxon>Pseudomonadota</taxon>
        <taxon>Alphaproteobacteria</taxon>
        <taxon>Hyphomicrobiales</taxon>
        <taxon>Rhizobiaceae</taxon>
        <taxon>Sinorhizobium/Ensifer group</taxon>
        <taxon>Ensifer</taxon>
    </lineage>
</organism>
<dbReference type="Proteomes" id="UP001214094">
    <property type="component" value="Chromosome"/>
</dbReference>
<reference evidence="1" key="1">
    <citation type="submission" date="2022-06" db="EMBL/GenBank/DDBJ databases">
        <title>Physiological and biochemical characterization and genomic elucidation of a strain of the genus Ensifer adhaerens M8 that combines arsenic oxidation and chromium reduction.</title>
        <authorList>
            <person name="Li X."/>
            <person name="Yu c."/>
        </authorList>
    </citation>
    <scope>NUCLEOTIDE SEQUENCE</scope>
    <source>
        <strain evidence="1">M8</strain>
    </source>
</reference>
<keyword evidence="4" id="KW-1185">Reference proteome</keyword>
<proteinExistence type="predicted"/>
<evidence type="ECO:0000313" key="2">
    <source>
        <dbReference type="EMBL" id="WFP92809.1"/>
    </source>
</evidence>